<dbReference type="EMBL" id="BGPR01005176">
    <property type="protein sequence ID" value="GBN07649.1"/>
    <property type="molecule type" value="Genomic_DNA"/>
</dbReference>
<protein>
    <submittedName>
        <fullName evidence="1">Uncharacterized protein</fullName>
    </submittedName>
</protein>
<dbReference type="Proteomes" id="UP000499080">
    <property type="component" value="Unassembled WGS sequence"/>
</dbReference>
<name>A0A4Y2KZT0_ARAVE</name>
<evidence type="ECO:0000313" key="1">
    <source>
        <dbReference type="EMBL" id="GBN07649.1"/>
    </source>
</evidence>
<dbReference type="OrthoDB" id="5827962at2759"/>
<organism evidence="1 2">
    <name type="scientific">Araneus ventricosus</name>
    <name type="common">Orbweaver spider</name>
    <name type="synonym">Epeira ventricosa</name>
    <dbReference type="NCBI Taxonomy" id="182803"/>
    <lineage>
        <taxon>Eukaryota</taxon>
        <taxon>Metazoa</taxon>
        <taxon>Ecdysozoa</taxon>
        <taxon>Arthropoda</taxon>
        <taxon>Chelicerata</taxon>
        <taxon>Arachnida</taxon>
        <taxon>Araneae</taxon>
        <taxon>Araneomorphae</taxon>
        <taxon>Entelegynae</taxon>
        <taxon>Araneoidea</taxon>
        <taxon>Araneidae</taxon>
        <taxon>Araneus</taxon>
    </lineage>
</organism>
<comment type="caution">
    <text evidence="1">The sequence shown here is derived from an EMBL/GenBank/DDBJ whole genome shotgun (WGS) entry which is preliminary data.</text>
</comment>
<sequence length="286" mass="33543">MAGPVEDSKIMKPVMHKLSHLATNVLGVYFCNEFDRSTLKQAFENIKSNVSFARFKNSKDPWVTNVIRSQKQLLFIPEHLRNGVMEEVRGLRYAARQWQHRHGLKDGDCVFYWRSDGTIDGMKTAEHLASNVNIDIKKRFVIACKYCVEESVKSLLAQMKTSGETKYLPISSNSMVRFWFYRMCRGYQAPWKLSARRFCQLHETSHMGVIYNTFFTSLRPQERKVFLPFLKDAENDDYLLCVRAMTKEEEDQILKESPLKLLYALSHVPLSRLFLQTVEKMWKYID</sequence>
<accession>A0A4Y2KZT0</accession>
<gene>
    <name evidence="1" type="ORF">AVEN_107923_1</name>
</gene>
<keyword evidence="2" id="KW-1185">Reference proteome</keyword>
<feature type="non-terminal residue" evidence="1">
    <location>
        <position position="286"/>
    </location>
</feature>
<proteinExistence type="predicted"/>
<reference evidence="1 2" key="1">
    <citation type="journal article" date="2019" name="Sci. Rep.">
        <title>Orb-weaving spider Araneus ventricosus genome elucidates the spidroin gene catalogue.</title>
        <authorList>
            <person name="Kono N."/>
            <person name="Nakamura H."/>
            <person name="Ohtoshi R."/>
            <person name="Moran D.A.P."/>
            <person name="Shinohara A."/>
            <person name="Yoshida Y."/>
            <person name="Fujiwara M."/>
            <person name="Mori M."/>
            <person name="Tomita M."/>
            <person name="Arakawa K."/>
        </authorList>
    </citation>
    <scope>NUCLEOTIDE SEQUENCE [LARGE SCALE GENOMIC DNA]</scope>
</reference>
<evidence type="ECO:0000313" key="2">
    <source>
        <dbReference type="Proteomes" id="UP000499080"/>
    </source>
</evidence>
<dbReference type="AlphaFoldDB" id="A0A4Y2KZT0"/>